<name>A0AAJ2R481_DELAC</name>
<feature type="compositionally biased region" description="Basic and acidic residues" evidence="1">
    <location>
        <begin position="307"/>
        <end position="318"/>
    </location>
</feature>
<comment type="caution">
    <text evidence="2">The sequence shown here is derived from an EMBL/GenBank/DDBJ whole genome shotgun (WGS) entry which is preliminary data.</text>
</comment>
<protein>
    <recommendedName>
        <fullName evidence="4">Collagen-like protein</fullName>
    </recommendedName>
</protein>
<feature type="compositionally biased region" description="Basic and acidic residues" evidence="1">
    <location>
        <begin position="27"/>
        <end position="39"/>
    </location>
</feature>
<gene>
    <name evidence="2" type="ORF">SGN30_31245</name>
</gene>
<evidence type="ECO:0000313" key="3">
    <source>
        <dbReference type="Proteomes" id="UP001287445"/>
    </source>
</evidence>
<feature type="region of interest" description="Disordered" evidence="1">
    <location>
        <begin position="306"/>
        <end position="328"/>
    </location>
</feature>
<dbReference type="Proteomes" id="UP001287445">
    <property type="component" value="Unassembled WGS sequence"/>
</dbReference>
<dbReference type="InterPro" id="IPR008160">
    <property type="entry name" value="Collagen"/>
</dbReference>
<feature type="compositionally biased region" description="Basic and acidic residues" evidence="1">
    <location>
        <begin position="139"/>
        <end position="177"/>
    </location>
</feature>
<dbReference type="AlphaFoldDB" id="A0AAJ2R481"/>
<proteinExistence type="predicted"/>
<accession>A0AAJ2R481</accession>
<evidence type="ECO:0000256" key="1">
    <source>
        <dbReference type="SAM" id="MobiDB-lite"/>
    </source>
</evidence>
<sequence>MNLKAVTDALLEVLRPFNARLKFLEDARPRDGLDGKDGTDGLPGRDGADGSPGRDGIDGKEGAPGADGKDGAPGEKGADGRDGIDGAPGKDGERGIDGANGLDGAPGKDGADGVPGRDGQDGAPGKDGERGPEGPPGREGADGRDGVDGKDGKDGAPGKDGEPGRDGRDGLKGDPGRDALQLEINPSIDSEKSYPRGTYAKHLGGLWRSFEATSGMKGWECIVEGVAGMEISHDGRKFAVTTRLSSGLEVTKEVSLPVVIDKGIFRDGEAYESGDGVTWAGSFWIAQKDSTAKPDMPDSGWRLAVKRGRDGKDGRNGIDKTAPVRIKE</sequence>
<feature type="compositionally biased region" description="Basic and acidic residues" evidence="1">
    <location>
        <begin position="55"/>
        <end position="96"/>
    </location>
</feature>
<evidence type="ECO:0008006" key="4">
    <source>
        <dbReference type="Google" id="ProtNLM"/>
    </source>
</evidence>
<evidence type="ECO:0000313" key="2">
    <source>
        <dbReference type="EMBL" id="MDX4957919.1"/>
    </source>
</evidence>
<dbReference type="PANTHER" id="PTHR24637">
    <property type="entry name" value="COLLAGEN"/>
    <property type="match status" value="1"/>
</dbReference>
<organism evidence="2 3">
    <name type="scientific">Delftia acidovorans</name>
    <name type="common">Pseudomonas acidovorans</name>
    <name type="synonym">Comamonas acidovorans</name>
    <dbReference type="NCBI Taxonomy" id="80866"/>
    <lineage>
        <taxon>Bacteria</taxon>
        <taxon>Pseudomonadati</taxon>
        <taxon>Pseudomonadota</taxon>
        <taxon>Betaproteobacteria</taxon>
        <taxon>Burkholderiales</taxon>
        <taxon>Comamonadaceae</taxon>
        <taxon>Delftia</taxon>
    </lineage>
</organism>
<dbReference type="Pfam" id="PF01391">
    <property type="entry name" value="Collagen"/>
    <property type="match status" value="2"/>
</dbReference>
<reference evidence="2" key="1">
    <citation type="submission" date="2023-11" db="EMBL/GenBank/DDBJ databases">
        <title>Identification and selenium tolerance of Delftia acidovorans R3-25.</title>
        <authorList>
            <person name="Zhang S."/>
            <person name="Liu Y."/>
            <person name="Guo Y."/>
        </authorList>
    </citation>
    <scope>NUCLEOTIDE SEQUENCE</scope>
    <source>
        <strain evidence="2">R3-25</strain>
    </source>
</reference>
<dbReference type="RefSeq" id="WP_319076984.1">
    <property type="nucleotide sequence ID" value="NZ_JAWWMZ010000022.1"/>
</dbReference>
<dbReference type="EMBL" id="JAWWMZ010000022">
    <property type="protein sequence ID" value="MDX4957919.1"/>
    <property type="molecule type" value="Genomic_DNA"/>
</dbReference>
<feature type="compositionally biased region" description="Basic and acidic residues" evidence="1">
    <location>
        <begin position="118"/>
        <end position="132"/>
    </location>
</feature>
<feature type="region of interest" description="Disordered" evidence="1">
    <location>
        <begin position="27"/>
        <end position="179"/>
    </location>
</feature>